<evidence type="ECO:0000313" key="2">
    <source>
        <dbReference type="Proteomes" id="UP000007110"/>
    </source>
</evidence>
<evidence type="ECO:0008006" key="3">
    <source>
        <dbReference type="Google" id="ProtNLM"/>
    </source>
</evidence>
<dbReference type="InterPro" id="IPR011992">
    <property type="entry name" value="EF-hand-dom_pair"/>
</dbReference>
<dbReference type="AlphaFoldDB" id="A0A7M7NFK7"/>
<dbReference type="GeneID" id="115921772"/>
<dbReference type="InParanoid" id="A0A7M7NFK7"/>
<proteinExistence type="predicted"/>
<keyword evidence="2" id="KW-1185">Reference proteome</keyword>
<dbReference type="SUPFAM" id="SSF47473">
    <property type="entry name" value="EF-hand"/>
    <property type="match status" value="5"/>
</dbReference>
<protein>
    <recommendedName>
        <fullName evidence="3">EF-hand calcium-binding domain-containing protein 6</fullName>
    </recommendedName>
</protein>
<dbReference type="RefSeq" id="XP_030835793.1">
    <property type="nucleotide sequence ID" value="XM_030979933.1"/>
</dbReference>
<dbReference type="OrthoDB" id="272072at2759"/>
<evidence type="ECO:0000313" key="1">
    <source>
        <dbReference type="EnsemblMetazoa" id="XP_030835793"/>
    </source>
</evidence>
<organism evidence="1 2">
    <name type="scientific">Strongylocentrotus purpuratus</name>
    <name type="common">Purple sea urchin</name>
    <dbReference type="NCBI Taxonomy" id="7668"/>
    <lineage>
        <taxon>Eukaryota</taxon>
        <taxon>Metazoa</taxon>
        <taxon>Echinodermata</taxon>
        <taxon>Eleutherozoa</taxon>
        <taxon>Echinozoa</taxon>
        <taxon>Echinoidea</taxon>
        <taxon>Euechinoidea</taxon>
        <taxon>Echinacea</taxon>
        <taxon>Camarodonta</taxon>
        <taxon>Echinidea</taxon>
        <taxon>Strongylocentrotidae</taxon>
        <taxon>Strongylocentrotus</taxon>
    </lineage>
</organism>
<dbReference type="InterPro" id="IPR052603">
    <property type="entry name" value="EFCB6"/>
</dbReference>
<sequence length="931" mass="108309">MPESYGAAEAVEDHIRTFVLSKSVRVAEFFKDFDSLRSGFVTRGQFRRCLDQGFNLDLQEDVQAALIAKYETRKDGADLVNYQRFADVIERTFQPDKLQERPETQIIQAPEILGTSRTIRPLSPASQSRITGMIQHIAPYYKYHEITIRSSYEDFDKHNKGIITEPQFFRSFPYPPGINEEDVKLLAKRYRDPSKEGICNYLNFHNDVEKAKEGMVEKLFEGKPPATYNIPKEIEADGELNQIFSKIQVAIHRFGIRTPEFFRDHDKLRSYIITENQFKCGLLLCVGNKVSLTRDEVQKLVDYYKRPDGRVHYKEFCDLMENAFNDPNLEKKPTTEVYRPRRGELSRTLNTLSSPNEEDRLSIILDRLSTDVKKRRLMMIQYFQDYDRSKAYTRNMTKIQFGRMLHFLTLNVGKEDFEILCRKFEDPSTKDTINYPAFVQAVDKEYIGFTTDKSGDKAKKRPRTPTADKPIDSSKVNVAELVARIRHHILTSRIRVCEYFHDFDPLRERSIPRSKFRMGLSAMGLSALGQFNMTEAQFKALSETYADPANSDAVLWQNFEKDIETVFTQVVPNLEKTPTNSVVATEQFLLDKPGTIDWSTAPSEVCMTVDEAMNRMRERVEQRRVLLKPCFEDFDNHNMGIVTKSQFRQCLFYLGLNASEEEMLMLEAKYTNVMGFNYIKFLEDLQPKAQQELKYVQRLKELDLVNNRKVSLEKNPLKDADSVMEKVKTKVIKERMRVHEFMRNYDKLRTGRMLKENFRRALDNAGLGLQPSEVEILINAFESPRDASFVEYLAFSDHVESIFTLKNLEKDPLITPEQFKPAVQVEKNILTGAEENILKNTVEKLAQKVNKGRVQLYPLFEDYDRVHNGTVSRSQFRRVLSELELAPLVNEVELDVLWKKFEITIGGKFDVDYCSFCDLIYKKAKIELFRP</sequence>
<dbReference type="KEGG" id="spu:594672"/>
<dbReference type="Proteomes" id="UP000007110">
    <property type="component" value="Unassembled WGS sequence"/>
</dbReference>
<dbReference type="PANTHER" id="PTHR20875">
    <property type="entry name" value="EF-HAND CALCIUM-BINDING DOMAIN-CONTAINING PROTEIN 6-RELATED"/>
    <property type="match status" value="1"/>
</dbReference>
<dbReference type="PANTHER" id="PTHR20875:SF0">
    <property type="entry name" value="GH12158P"/>
    <property type="match status" value="1"/>
</dbReference>
<dbReference type="Gene3D" id="1.10.238.10">
    <property type="entry name" value="EF-hand"/>
    <property type="match status" value="6"/>
</dbReference>
<dbReference type="RefSeq" id="XP_011673543.2">
    <property type="nucleotide sequence ID" value="XM_011675241.2"/>
</dbReference>
<dbReference type="EnsemblMetazoa" id="XM_030979933">
    <property type="protein sequence ID" value="XP_030835793"/>
    <property type="gene ID" value="LOC115921772"/>
</dbReference>
<name>A0A7M7NFK7_STRPU</name>
<reference evidence="2" key="1">
    <citation type="submission" date="2015-02" db="EMBL/GenBank/DDBJ databases">
        <title>Genome sequencing for Strongylocentrotus purpuratus.</title>
        <authorList>
            <person name="Murali S."/>
            <person name="Liu Y."/>
            <person name="Vee V."/>
            <person name="English A."/>
            <person name="Wang M."/>
            <person name="Skinner E."/>
            <person name="Han Y."/>
            <person name="Muzny D.M."/>
            <person name="Worley K.C."/>
            <person name="Gibbs R.A."/>
        </authorList>
    </citation>
    <scope>NUCLEOTIDE SEQUENCE</scope>
</reference>
<dbReference type="OMA" id="CVRYRDF"/>
<dbReference type="GeneID" id="594672"/>
<accession>A0A7M7NFK7</accession>
<reference evidence="1" key="2">
    <citation type="submission" date="2021-01" db="UniProtKB">
        <authorList>
            <consortium name="EnsemblMetazoa"/>
        </authorList>
    </citation>
    <scope>IDENTIFICATION</scope>
</reference>
<dbReference type="KEGG" id="spu:115921772"/>